<dbReference type="InterPro" id="IPR001810">
    <property type="entry name" value="F-box_dom"/>
</dbReference>
<reference evidence="2 3" key="1">
    <citation type="journal article" date="2018" name="Sci. Rep.">
        <title>Genome sequence of the cauliflower mushroom Sparassis crispa (Hanabiratake) and its association with beneficial usage.</title>
        <authorList>
            <person name="Kiyama R."/>
            <person name="Furutani Y."/>
            <person name="Kawaguchi K."/>
            <person name="Nakanishi T."/>
        </authorList>
    </citation>
    <scope>NUCLEOTIDE SEQUENCE [LARGE SCALE GENOMIC DNA]</scope>
</reference>
<dbReference type="InParanoid" id="A0A401H6K1"/>
<dbReference type="PANTHER" id="PTHR38926:SF5">
    <property type="entry name" value="F-BOX AND LEUCINE-RICH REPEAT PROTEIN 6"/>
    <property type="match status" value="1"/>
</dbReference>
<dbReference type="EMBL" id="BFAD01000018">
    <property type="protein sequence ID" value="GBE90003.1"/>
    <property type="molecule type" value="Genomic_DNA"/>
</dbReference>
<comment type="caution">
    <text evidence="2">The sequence shown here is derived from an EMBL/GenBank/DDBJ whole genome shotgun (WGS) entry which is preliminary data.</text>
</comment>
<evidence type="ECO:0000313" key="2">
    <source>
        <dbReference type="EMBL" id="GBE90003.1"/>
    </source>
</evidence>
<protein>
    <recommendedName>
        <fullName evidence="1">F-box domain-containing protein</fullName>
    </recommendedName>
</protein>
<sequence length="527" mass="59408">MEPTSFTFWSNCDNSEVFLDKLRSECRRMSAGALWSLEDTLHRALLLVRTSLNNASGINRLPSEILRTIFQDVLGPVEGKKTFRWPSSQLRSTRGRSTLAEVCHVWREICLDCAALWSHIVDISPGSFRHSLPIILSRSKSTPLKVLLTADDLPWMDNLLRTNGARIQELFVWSFTNTNVHRRLDFAAPALEQLTIAGNGPISTDFHPLLCMGNTPKLQSLTLWYTYWTPNNCFRSLKQLCCRFKSHSTSHAVNLQSSNIIRFLSGCPNLEDVILVLPYNHVAQDIAEDSPSVTLSRLKRLVLDGPRPERNAWLLRHLSIPAGVSIRIMKTTATNVLRLARVLPSLPVVRGFTSLCIQFSGMRIEMHLPFTSIANVSPFLCKLYPLTDIRELHIDVAGYRLPDRRSVDPSCIFPYLELSAFPSLSKLVYHHPTQAGNPPHCPDLATLHVRLGRSRLMFDVVVEFSKARAEAGYPLHEVVVGFDGEDAHMTALQRSSGTAQMRADWTPSQLQWPATSTAAPHEYWAPW</sequence>
<dbReference type="Gene3D" id="3.80.10.10">
    <property type="entry name" value="Ribonuclease Inhibitor"/>
    <property type="match status" value="1"/>
</dbReference>
<dbReference type="AlphaFoldDB" id="A0A401H6K1"/>
<evidence type="ECO:0000259" key="1">
    <source>
        <dbReference type="Pfam" id="PF12937"/>
    </source>
</evidence>
<dbReference type="GeneID" id="38786920"/>
<dbReference type="STRING" id="139825.A0A401H6K1"/>
<dbReference type="Pfam" id="PF12937">
    <property type="entry name" value="F-box-like"/>
    <property type="match status" value="1"/>
</dbReference>
<organism evidence="2 3">
    <name type="scientific">Sparassis crispa</name>
    <dbReference type="NCBI Taxonomy" id="139825"/>
    <lineage>
        <taxon>Eukaryota</taxon>
        <taxon>Fungi</taxon>
        <taxon>Dikarya</taxon>
        <taxon>Basidiomycota</taxon>
        <taxon>Agaricomycotina</taxon>
        <taxon>Agaricomycetes</taxon>
        <taxon>Polyporales</taxon>
        <taxon>Sparassidaceae</taxon>
        <taxon>Sparassis</taxon>
    </lineage>
</organism>
<gene>
    <name evidence="2" type="ORF">SCP_1800250</name>
</gene>
<dbReference type="Proteomes" id="UP000287166">
    <property type="component" value="Unassembled WGS sequence"/>
</dbReference>
<dbReference type="OrthoDB" id="2751518at2759"/>
<dbReference type="InterPro" id="IPR032675">
    <property type="entry name" value="LRR_dom_sf"/>
</dbReference>
<feature type="domain" description="F-box" evidence="1">
    <location>
        <begin position="58"/>
        <end position="120"/>
    </location>
</feature>
<dbReference type="SUPFAM" id="SSF52047">
    <property type="entry name" value="RNI-like"/>
    <property type="match status" value="1"/>
</dbReference>
<accession>A0A401H6K1</accession>
<dbReference type="RefSeq" id="XP_027620916.1">
    <property type="nucleotide sequence ID" value="XM_027765115.1"/>
</dbReference>
<proteinExistence type="predicted"/>
<keyword evidence="3" id="KW-1185">Reference proteome</keyword>
<dbReference type="PANTHER" id="PTHR38926">
    <property type="entry name" value="F-BOX DOMAIN CONTAINING PROTEIN, EXPRESSED"/>
    <property type="match status" value="1"/>
</dbReference>
<name>A0A401H6K1_9APHY</name>
<evidence type="ECO:0000313" key="3">
    <source>
        <dbReference type="Proteomes" id="UP000287166"/>
    </source>
</evidence>